<keyword evidence="7 9" id="KW-1133">Transmembrane helix</keyword>
<gene>
    <name evidence="13" type="ORF">SAMN02927900_04007</name>
</gene>
<dbReference type="PRINTS" id="PR01490">
    <property type="entry name" value="RTXTOXIND"/>
</dbReference>
<feature type="coiled-coil region" evidence="10">
    <location>
        <begin position="230"/>
        <end position="264"/>
    </location>
</feature>
<evidence type="ECO:0000256" key="1">
    <source>
        <dbReference type="ARBA" id="ARBA00004377"/>
    </source>
</evidence>
<dbReference type="GO" id="GO:0015031">
    <property type="term" value="P:protein transport"/>
    <property type="evidence" value="ECO:0007669"/>
    <property type="project" value="InterPro"/>
</dbReference>
<evidence type="ECO:0000259" key="12">
    <source>
        <dbReference type="Pfam" id="PF26002"/>
    </source>
</evidence>
<dbReference type="Pfam" id="PF25994">
    <property type="entry name" value="HH_AprE"/>
    <property type="match status" value="1"/>
</dbReference>
<feature type="domain" description="AprE-like beta-barrel" evidence="12">
    <location>
        <begin position="401"/>
        <end position="489"/>
    </location>
</feature>
<feature type="transmembrane region" description="Helical" evidence="9">
    <location>
        <begin position="53"/>
        <end position="76"/>
    </location>
</feature>
<reference evidence="13 14" key="1">
    <citation type="submission" date="2016-10" db="EMBL/GenBank/DDBJ databases">
        <authorList>
            <person name="de Groot N.N."/>
        </authorList>
    </citation>
    <scope>NUCLEOTIDE SEQUENCE [LARGE SCALE GENOMIC DNA]</scope>
    <source>
        <strain evidence="13 14">CGMCC 1.3401</strain>
    </source>
</reference>
<keyword evidence="10" id="KW-0175">Coiled coil</keyword>
<evidence type="ECO:0000256" key="9">
    <source>
        <dbReference type="RuleBase" id="RU365093"/>
    </source>
</evidence>
<sequence length="514" mass="56259">MADRLDLMDFAVNWVETQFSRAMEGLRSGSAAMIASIRDQLALAGIELSETTVAFIVLATAAVAVFALACMLRINIRRSAEKSTDGLATAVRNPRRLGLLAITMFILVFGGWSVLAPLASAALAPGVISLDGRRKTIQHLEGGIIRTIHVREGDAIKPGDPLITLVDTKAKALDAEVRERFLHFLATEARLEAERGDAAEISFPEILLREGSKEPQQIMQGQRQLFSIRRAAHEGRAQVLQARIRQLEEQNTGLKEVIAAGNDQLTLIEEELLSAQELLEKGLERKPRVLALKRWRADAAATKATGRAKIAENEQAIGETRLQLLTMAEERQEKVAAELADVRRALGELKGQLPSREDILARTVVRAPIAGRVMDIRVTTESGVVSPGQPLLDIVPDASKLIIDARVRPTDIERVRPGMPARVVLTAYRQRNLPQIHGRLRSISADALADERTGTTYFLAKVEVLPEDLAALGGKVQLLPGMPAEVMLMDGEQSLFTYLLAPILNSGRRGLREN</sequence>
<evidence type="ECO:0000256" key="5">
    <source>
        <dbReference type="ARBA" id="ARBA00022519"/>
    </source>
</evidence>
<evidence type="ECO:0000313" key="14">
    <source>
        <dbReference type="Proteomes" id="UP000199542"/>
    </source>
</evidence>
<comment type="caution">
    <text evidence="9">Lacks conserved residue(s) required for the propagation of feature annotation.</text>
</comment>
<dbReference type="EMBL" id="FMTM01000006">
    <property type="protein sequence ID" value="SCW70719.1"/>
    <property type="molecule type" value="Genomic_DNA"/>
</dbReference>
<feature type="transmembrane region" description="Helical" evidence="9">
    <location>
        <begin position="97"/>
        <end position="119"/>
    </location>
</feature>
<keyword evidence="3 9" id="KW-0813">Transport</keyword>
<organism evidence="13 14">
    <name type="scientific">Rhizobium mongolense subsp. loessense</name>
    <dbReference type="NCBI Taxonomy" id="158890"/>
    <lineage>
        <taxon>Bacteria</taxon>
        <taxon>Pseudomonadati</taxon>
        <taxon>Pseudomonadota</taxon>
        <taxon>Alphaproteobacteria</taxon>
        <taxon>Hyphomicrobiales</taxon>
        <taxon>Rhizobiaceae</taxon>
        <taxon>Rhizobium/Agrobacterium group</taxon>
        <taxon>Rhizobium</taxon>
    </lineage>
</organism>
<dbReference type="Pfam" id="PF26002">
    <property type="entry name" value="Beta-barrel_AprE"/>
    <property type="match status" value="1"/>
</dbReference>
<dbReference type="PANTHER" id="PTHR30386:SF17">
    <property type="entry name" value="ALKALINE PROTEASE SECRETION PROTEIN APRE"/>
    <property type="match status" value="1"/>
</dbReference>
<dbReference type="AlphaFoldDB" id="A0A1G4SQZ9"/>
<dbReference type="SUPFAM" id="SSF111369">
    <property type="entry name" value="HlyD-like secretion proteins"/>
    <property type="match status" value="1"/>
</dbReference>
<keyword evidence="5 9" id="KW-0997">Cell inner membrane</keyword>
<evidence type="ECO:0000256" key="7">
    <source>
        <dbReference type="ARBA" id="ARBA00022989"/>
    </source>
</evidence>
<dbReference type="GO" id="GO:0005886">
    <property type="term" value="C:plasma membrane"/>
    <property type="evidence" value="ECO:0007669"/>
    <property type="project" value="UniProtKB-SubCell"/>
</dbReference>
<dbReference type="PANTHER" id="PTHR30386">
    <property type="entry name" value="MEMBRANE FUSION SUBUNIT OF EMRAB-TOLC MULTIDRUG EFFLUX PUMP"/>
    <property type="match status" value="1"/>
</dbReference>
<evidence type="ECO:0000256" key="6">
    <source>
        <dbReference type="ARBA" id="ARBA00022692"/>
    </source>
</evidence>
<evidence type="ECO:0000256" key="2">
    <source>
        <dbReference type="ARBA" id="ARBA00009477"/>
    </source>
</evidence>
<dbReference type="Gene3D" id="2.40.30.170">
    <property type="match status" value="1"/>
</dbReference>
<dbReference type="InterPro" id="IPR010129">
    <property type="entry name" value="T1SS_HlyD"/>
</dbReference>
<dbReference type="RefSeq" id="WP_092586628.1">
    <property type="nucleotide sequence ID" value="NZ_FMTM01000006.1"/>
</dbReference>
<dbReference type="InterPro" id="IPR058982">
    <property type="entry name" value="Beta-barrel_AprE"/>
</dbReference>
<accession>A0A1G4SQZ9</accession>
<comment type="subcellular location">
    <subcellularLocation>
        <location evidence="1 9">Cell inner membrane</location>
        <topology evidence="1 9">Single-pass membrane protein</topology>
    </subcellularLocation>
</comment>
<dbReference type="NCBIfam" id="TIGR01843">
    <property type="entry name" value="type_I_hlyD"/>
    <property type="match status" value="1"/>
</dbReference>
<keyword evidence="4 9" id="KW-1003">Cell membrane</keyword>
<evidence type="ECO:0000259" key="11">
    <source>
        <dbReference type="Pfam" id="PF25994"/>
    </source>
</evidence>
<dbReference type="InterPro" id="IPR058781">
    <property type="entry name" value="HH_AprE-like"/>
</dbReference>
<evidence type="ECO:0000256" key="10">
    <source>
        <dbReference type="SAM" id="Coils"/>
    </source>
</evidence>
<comment type="similarity">
    <text evidence="2 9">Belongs to the membrane fusion protein (MFP) (TC 8.A.1) family.</text>
</comment>
<dbReference type="Proteomes" id="UP000199542">
    <property type="component" value="Unassembled WGS sequence"/>
</dbReference>
<evidence type="ECO:0000256" key="3">
    <source>
        <dbReference type="ARBA" id="ARBA00022448"/>
    </source>
</evidence>
<feature type="domain" description="AprE-like long alpha-helical hairpin" evidence="11">
    <location>
        <begin position="175"/>
        <end position="358"/>
    </location>
</feature>
<protein>
    <recommendedName>
        <fullName evidence="9">Membrane fusion protein (MFP) family protein</fullName>
    </recommendedName>
</protein>
<evidence type="ECO:0000256" key="4">
    <source>
        <dbReference type="ARBA" id="ARBA00022475"/>
    </source>
</evidence>
<name>A0A1G4SQZ9_9HYPH</name>
<evidence type="ECO:0000313" key="13">
    <source>
        <dbReference type="EMBL" id="SCW70719.1"/>
    </source>
</evidence>
<proteinExistence type="inferred from homology"/>
<keyword evidence="8 9" id="KW-0472">Membrane</keyword>
<keyword evidence="6 9" id="KW-0812">Transmembrane</keyword>
<evidence type="ECO:0000256" key="8">
    <source>
        <dbReference type="ARBA" id="ARBA00023136"/>
    </source>
</evidence>
<dbReference type="InterPro" id="IPR050739">
    <property type="entry name" value="MFP"/>
</dbReference>